<feature type="transmembrane region" description="Helical" evidence="7">
    <location>
        <begin position="950"/>
        <end position="973"/>
    </location>
</feature>
<dbReference type="InterPro" id="IPR051275">
    <property type="entry name" value="Cell_adhesion_signaling"/>
</dbReference>
<feature type="domain" description="Ig-like" evidence="8">
    <location>
        <begin position="67"/>
        <end position="141"/>
    </location>
</feature>
<feature type="domain" description="Ig-like" evidence="8">
    <location>
        <begin position="350"/>
        <end position="432"/>
    </location>
</feature>
<dbReference type="SMART" id="SM00060">
    <property type="entry name" value="FN3"/>
    <property type="match status" value="1"/>
</dbReference>
<evidence type="ECO:0000256" key="6">
    <source>
        <dbReference type="ARBA" id="ARBA00023319"/>
    </source>
</evidence>
<feature type="domain" description="Ig-like" evidence="8">
    <location>
        <begin position="265"/>
        <end position="345"/>
    </location>
</feature>
<dbReference type="InterPro" id="IPR013783">
    <property type="entry name" value="Ig-like_fold"/>
</dbReference>
<evidence type="ECO:0000313" key="10">
    <source>
        <dbReference type="EMBL" id="KAF8791998.1"/>
    </source>
</evidence>
<keyword evidence="6" id="KW-0393">Immunoglobulin domain</keyword>
<feature type="domain" description="Ig-like" evidence="8">
    <location>
        <begin position="168"/>
        <end position="258"/>
    </location>
</feature>
<evidence type="ECO:0000256" key="4">
    <source>
        <dbReference type="ARBA" id="ARBA00023157"/>
    </source>
</evidence>
<dbReference type="AlphaFoldDB" id="A0A8T0FP99"/>
<dbReference type="PANTHER" id="PTHR11640:SF134">
    <property type="entry name" value="ECHINOID, ISOFORM A-RELATED"/>
    <property type="match status" value="1"/>
</dbReference>
<comment type="caution">
    <text evidence="10">The sequence shown here is derived from an EMBL/GenBank/DDBJ whole genome shotgun (WGS) entry which is preliminary data.</text>
</comment>
<comment type="subcellular location">
    <subcellularLocation>
        <location evidence="1">Membrane</location>
        <topology evidence="1">Single-pass type I membrane protein</topology>
    </subcellularLocation>
</comment>
<evidence type="ECO:0000256" key="1">
    <source>
        <dbReference type="ARBA" id="ARBA00004479"/>
    </source>
</evidence>
<dbReference type="GO" id="GO:0098609">
    <property type="term" value="P:cell-cell adhesion"/>
    <property type="evidence" value="ECO:0007669"/>
    <property type="project" value="TreeGrafter"/>
</dbReference>
<evidence type="ECO:0000313" key="11">
    <source>
        <dbReference type="Proteomes" id="UP000807504"/>
    </source>
</evidence>
<reference evidence="10" key="2">
    <citation type="submission" date="2020-06" db="EMBL/GenBank/DDBJ databases">
        <authorList>
            <person name="Sheffer M."/>
        </authorList>
    </citation>
    <scope>NUCLEOTIDE SEQUENCE</scope>
</reference>
<reference evidence="10" key="1">
    <citation type="journal article" date="2020" name="bioRxiv">
        <title>Chromosome-level reference genome of the European wasp spider Argiope bruennichi: a resource for studies on range expansion and evolutionary adaptation.</title>
        <authorList>
            <person name="Sheffer M.M."/>
            <person name="Hoppe A."/>
            <person name="Krehenwinkel H."/>
            <person name="Uhl G."/>
            <person name="Kuss A.W."/>
            <person name="Jensen L."/>
            <person name="Jensen C."/>
            <person name="Gillespie R.G."/>
            <person name="Hoff K.J."/>
            <person name="Prost S."/>
        </authorList>
    </citation>
    <scope>NUCLEOTIDE SEQUENCE</scope>
</reference>
<dbReference type="EMBL" id="JABXBU010000003">
    <property type="protein sequence ID" value="KAF8791998.1"/>
    <property type="molecule type" value="Genomic_DNA"/>
</dbReference>
<dbReference type="GO" id="GO:0005911">
    <property type="term" value="C:cell-cell junction"/>
    <property type="evidence" value="ECO:0007669"/>
    <property type="project" value="TreeGrafter"/>
</dbReference>
<keyword evidence="7" id="KW-0812">Transmembrane</keyword>
<dbReference type="Proteomes" id="UP000807504">
    <property type="component" value="Unassembled WGS sequence"/>
</dbReference>
<evidence type="ECO:0000256" key="3">
    <source>
        <dbReference type="ARBA" id="ARBA00023136"/>
    </source>
</evidence>
<name>A0A8T0FP99_ARGBR</name>
<dbReference type="GO" id="GO:0050839">
    <property type="term" value="F:cell adhesion molecule binding"/>
    <property type="evidence" value="ECO:0007669"/>
    <property type="project" value="TreeGrafter"/>
</dbReference>
<keyword evidence="3 7" id="KW-0472">Membrane</keyword>
<evidence type="ECO:0000256" key="5">
    <source>
        <dbReference type="ARBA" id="ARBA00023180"/>
    </source>
</evidence>
<proteinExistence type="predicted"/>
<dbReference type="PROSITE" id="PS50835">
    <property type="entry name" value="IG_LIKE"/>
    <property type="match status" value="7"/>
</dbReference>
<dbReference type="Gene3D" id="2.60.40.10">
    <property type="entry name" value="Immunoglobulins"/>
    <property type="match status" value="8"/>
</dbReference>
<feature type="domain" description="Fibronectin type-III" evidence="9">
    <location>
        <begin position="747"/>
        <end position="838"/>
    </location>
</feature>
<dbReference type="InterPro" id="IPR003599">
    <property type="entry name" value="Ig_sub"/>
</dbReference>
<evidence type="ECO:0000259" key="9">
    <source>
        <dbReference type="PROSITE" id="PS50853"/>
    </source>
</evidence>
<evidence type="ECO:0000259" key="8">
    <source>
        <dbReference type="PROSITE" id="PS50835"/>
    </source>
</evidence>
<dbReference type="PANTHER" id="PTHR11640">
    <property type="entry name" value="NEPHRIN"/>
    <property type="match status" value="1"/>
</dbReference>
<feature type="domain" description="Ig-like" evidence="8">
    <location>
        <begin position="444"/>
        <end position="528"/>
    </location>
</feature>
<dbReference type="InterPro" id="IPR003598">
    <property type="entry name" value="Ig_sub2"/>
</dbReference>
<dbReference type="InterPro" id="IPR013098">
    <property type="entry name" value="Ig_I-set"/>
</dbReference>
<sequence length="1168" mass="130351">MDSSLSPGMCFIFWIIAMMRTVFYRVFLVFLLLVSSEGAIAASTYYDFTEGCCSGQVMLGDSRDVVEGETLRLPCRFHSALGSSTTLYFWSRVNKDGKDNAAINAAALDPHYNIDFSPQEGKYDLLISKANYDKDNGKFECWLKEGGSGVDIYSVSYVVTVLIPPGEPRITPPKPIAREGESAALTCSSEGGSPDPTIRWYRDGVLLQGVIQKGGSRERPTSSILTITPRLEDDDAIYRCVVWNRALREDLKLETSVSLRVHYAPRLTVGPSNPLNVLENTDAHLTCSVIASPPVRTIRWVKNGQLLSNTHNHTIRNVKADDSGIYSCIADNGIGEPTQANLELSVLYGPQVKVVSYQEAKAGEPLIVKCEVNSKPPPHMIQWLKEGDPYFRQTGDTLRIEKITVDDGGRYICQAATSFRPSGSNVQSEAIGNGTVTVRIRHKPGQAEIYPVQPVAIAGRPFTLSCTAHPLGWPLPEYRWWKEGTSTEDITTKSNYTLVSAHMSHEGRYFCQPRNLVGNGGSASVYLTVHEPPSIIIPLRPQTIKKDKERDYAITCRSRGKPKPKVRWLQNGQPISEDSGLFHISTSEVVEDNNAFMVQSTLAFSGPSRRENGLTPGDRGRYTCEFDNGVGEVARSEMMLRIEHSPVVRHTYNRVAFDVGETAVIQCKMQAYPAPQFEWSSRGRVLDEYGNYGTNITDLGEDIYAGVLSIRDMKEEDYGEYTCRASNQVGDDKKTIIRLVRKGPPERPTHLELIEVSSDKVTLRWQEGFNGGFANTEFLVTYFNTETGRSMNESCRSQNLCQITGLSANTEYHFKVIAVNPRGYSPYSEDLSVTTKVNLKDMPRPTEAQFDRDTGYLTFHVEPSSLKLLAKIEARPVGTEMWVQQTVISVIRQIEKVQLSPPDEGFSDVRVKLCLESNDSWCGDAKLANPLEEELPNPKDARAAISSETLMVIVGIIGVTFLICIVLIICCCWKKKVNHKEKKEFEMETQNPRPKAVTPPYFPDGVVNKGLESVTDDIHKAGIYTTNTSGINGGMNGHIPSSSHPHSGMMYNPDPDQSPCSALDHSEPWLKPTDDMGTEGSYQPYDSRLPNGYFYPEDYQPLTEEMMNMKNREHLHSPYYDVSGLPDPYAMSEEDKTQHISMSFDESHESGYSTPNSRSRRVIREIIV</sequence>
<dbReference type="GO" id="GO:0009653">
    <property type="term" value="P:anatomical structure morphogenesis"/>
    <property type="evidence" value="ECO:0007669"/>
    <property type="project" value="UniProtKB-ARBA"/>
</dbReference>
<evidence type="ECO:0000256" key="2">
    <source>
        <dbReference type="ARBA" id="ARBA00022737"/>
    </source>
</evidence>
<dbReference type="InterPro" id="IPR003961">
    <property type="entry name" value="FN3_dom"/>
</dbReference>
<dbReference type="CDD" id="cd00096">
    <property type="entry name" value="Ig"/>
    <property type="match status" value="2"/>
</dbReference>
<gene>
    <name evidence="10" type="ORF">HNY73_003652</name>
</gene>
<dbReference type="Pfam" id="PF13895">
    <property type="entry name" value="Ig_2"/>
    <property type="match status" value="1"/>
</dbReference>
<dbReference type="GO" id="GO:0030154">
    <property type="term" value="P:cell differentiation"/>
    <property type="evidence" value="ECO:0007669"/>
    <property type="project" value="UniProtKB-ARBA"/>
</dbReference>
<accession>A0A8T0FP99</accession>
<dbReference type="CDD" id="cd00063">
    <property type="entry name" value="FN3"/>
    <property type="match status" value="1"/>
</dbReference>
<keyword evidence="11" id="KW-1185">Reference proteome</keyword>
<feature type="domain" description="Ig-like" evidence="8">
    <location>
        <begin position="646"/>
        <end position="737"/>
    </location>
</feature>
<dbReference type="InterPro" id="IPR007110">
    <property type="entry name" value="Ig-like_dom"/>
</dbReference>
<dbReference type="SUPFAM" id="SSF48726">
    <property type="entry name" value="Immunoglobulin"/>
    <property type="match status" value="7"/>
</dbReference>
<evidence type="ECO:0000256" key="7">
    <source>
        <dbReference type="SAM" id="Phobius"/>
    </source>
</evidence>
<dbReference type="SMART" id="SM00409">
    <property type="entry name" value="IG"/>
    <property type="match status" value="7"/>
</dbReference>
<organism evidence="10 11">
    <name type="scientific">Argiope bruennichi</name>
    <name type="common">Wasp spider</name>
    <name type="synonym">Aranea bruennichi</name>
    <dbReference type="NCBI Taxonomy" id="94029"/>
    <lineage>
        <taxon>Eukaryota</taxon>
        <taxon>Metazoa</taxon>
        <taxon>Ecdysozoa</taxon>
        <taxon>Arthropoda</taxon>
        <taxon>Chelicerata</taxon>
        <taxon>Arachnida</taxon>
        <taxon>Araneae</taxon>
        <taxon>Araneomorphae</taxon>
        <taxon>Entelegynae</taxon>
        <taxon>Araneoidea</taxon>
        <taxon>Araneidae</taxon>
        <taxon>Argiope</taxon>
    </lineage>
</organism>
<dbReference type="InterPro" id="IPR036179">
    <property type="entry name" value="Ig-like_dom_sf"/>
</dbReference>
<dbReference type="SMART" id="SM00408">
    <property type="entry name" value="IGc2"/>
    <property type="match status" value="6"/>
</dbReference>
<keyword evidence="2" id="KW-0677">Repeat</keyword>
<dbReference type="InterPro" id="IPR036116">
    <property type="entry name" value="FN3_sf"/>
</dbReference>
<keyword evidence="7" id="KW-1133">Transmembrane helix</keyword>
<dbReference type="PROSITE" id="PS50853">
    <property type="entry name" value="FN3"/>
    <property type="match status" value="1"/>
</dbReference>
<dbReference type="Pfam" id="PF07679">
    <property type="entry name" value="I-set"/>
    <property type="match status" value="1"/>
</dbReference>
<feature type="domain" description="Ig-like" evidence="8">
    <location>
        <begin position="533"/>
        <end position="641"/>
    </location>
</feature>
<dbReference type="SUPFAM" id="SSF49265">
    <property type="entry name" value="Fibronectin type III"/>
    <property type="match status" value="1"/>
</dbReference>
<keyword evidence="5" id="KW-0325">Glycoprotein</keyword>
<dbReference type="GO" id="GO:0005886">
    <property type="term" value="C:plasma membrane"/>
    <property type="evidence" value="ECO:0007669"/>
    <property type="project" value="TreeGrafter"/>
</dbReference>
<dbReference type="Pfam" id="PF13927">
    <property type="entry name" value="Ig_3"/>
    <property type="match status" value="4"/>
</dbReference>
<dbReference type="Pfam" id="PF00041">
    <property type="entry name" value="fn3"/>
    <property type="match status" value="1"/>
</dbReference>
<protein>
    <submittedName>
        <fullName evidence="10">Hemicentin-1 like protein</fullName>
    </submittedName>
</protein>
<keyword evidence="4" id="KW-1015">Disulfide bond</keyword>